<dbReference type="GeneID" id="9951912"/>
<evidence type="ECO:0000256" key="1">
    <source>
        <dbReference type="SAM" id="Phobius"/>
    </source>
</evidence>
<dbReference type="EMBL" id="JH712941">
    <property type="protein sequence ID" value="EFO14092.1"/>
    <property type="molecule type" value="Genomic_DNA"/>
</dbReference>
<feature type="transmembrane region" description="Helical" evidence="1">
    <location>
        <begin position="83"/>
        <end position="100"/>
    </location>
</feature>
<organism evidence="2">
    <name type="scientific">Loa loa</name>
    <name type="common">Eye worm</name>
    <name type="synonym">Filaria loa</name>
    <dbReference type="NCBI Taxonomy" id="7209"/>
    <lineage>
        <taxon>Eukaryota</taxon>
        <taxon>Metazoa</taxon>
        <taxon>Ecdysozoa</taxon>
        <taxon>Nematoda</taxon>
        <taxon>Chromadorea</taxon>
        <taxon>Rhabditida</taxon>
        <taxon>Spirurina</taxon>
        <taxon>Spiruromorpha</taxon>
        <taxon>Filarioidea</taxon>
        <taxon>Onchocercidae</taxon>
        <taxon>Loa</taxon>
    </lineage>
</organism>
<dbReference type="AlphaFoldDB" id="A0A1S0TI98"/>
<feature type="non-terminal residue" evidence="2">
    <location>
        <position position="1"/>
    </location>
</feature>
<accession>A0A1S0TI98</accession>
<dbReference type="KEGG" id="loa:LOAG_14432"/>
<name>A0A1S0TI98_LOALO</name>
<keyword evidence="1" id="KW-1133">Transmembrane helix</keyword>
<gene>
    <name evidence="2" type="ORF">LOAG_14432</name>
</gene>
<proteinExistence type="predicted"/>
<keyword evidence="1" id="KW-0812">Transmembrane</keyword>
<evidence type="ECO:0000313" key="2">
    <source>
        <dbReference type="EMBL" id="EFO14092.1"/>
    </source>
</evidence>
<dbReference type="CTD" id="9951912"/>
<protein>
    <submittedName>
        <fullName evidence="2">Uncharacterized protein</fullName>
    </submittedName>
</protein>
<dbReference type="InParanoid" id="A0A1S0TI98"/>
<reference evidence="2" key="1">
    <citation type="submission" date="2012-04" db="EMBL/GenBank/DDBJ databases">
        <title>The Genome Sequence of Loa loa.</title>
        <authorList>
            <consortium name="The Broad Institute Genome Sequencing Platform"/>
            <consortium name="Broad Institute Genome Sequencing Center for Infectious Disease"/>
            <person name="Nutman T.B."/>
            <person name="Fink D.L."/>
            <person name="Russ C."/>
            <person name="Young S."/>
            <person name="Zeng Q."/>
            <person name="Gargeya S."/>
            <person name="Alvarado L."/>
            <person name="Berlin A."/>
            <person name="Chapman S.B."/>
            <person name="Chen Z."/>
            <person name="Freedman E."/>
            <person name="Gellesch M."/>
            <person name="Goldberg J."/>
            <person name="Griggs A."/>
            <person name="Gujja S."/>
            <person name="Heilman E.R."/>
            <person name="Heiman D."/>
            <person name="Howarth C."/>
            <person name="Mehta T."/>
            <person name="Neiman D."/>
            <person name="Pearson M."/>
            <person name="Roberts A."/>
            <person name="Saif S."/>
            <person name="Shea T."/>
            <person name="Shenoy N."/>
            <person name="Sisk P."/>
            <person name="Stolte C."/>
            <person name="Sykes S."/>
            <person name="White J."/>
            <person name="Yandava C."/>
            <person name="Haas B."/>
            <person name="Henn M.R."/>
            <person name="Nusbaum C."/>
            <person name="Birren B."/>
        </authorList>
    </citation>
    <scope>NUCLEOTIDE SEQUENCE [LARGE SCALE GENOMIC DNA]</scope>
</reference>
<keyword evidence="1" id="KW-0472">Membrane</keyword>
<sequence>MFFTYYICTCFITLILHAFYIVSHTLLLTYCMPFTYIIFAYITYFIFACLLPNLFAHIIACFFCMSFTYFIFTYFIISFIFKYIFTFFCFFFIFFTHFSFA</sequence>
<dbReference type="RefSeq" id="XP_003149977.1">
    <property type="nucleotide sequence ID" value="XM_003149929.1"/>
</dbReference>
<feature type="transmembrane region" description="Helical" evidence="1">
    <location>
        <begin position="5"/>
        <end position="21"/>
    </location>
</feature>